<proteinExistence type="inferred from homology"/>
<evidence type="ECO:0000256" key="1">
    <source>
        <dbReference type="ARBA" id="ARBA00007074"/>
    </source>
</evidence>
<evidence type="ECO:0000313" key="7">
    <source>
        <dbReference type="EMBL" id="VAW87376.1"/>
    </source>
</evidence>
<dbReference type="InterPro" id="IPR000064">
    <property type="entry name" value="NLP_P60_dom"/>
</dbReference>
<evidence type="ECO:0000256" key="4">
    <source>
        <dbReference type="ARBA" id="ARBA00022801"/>
    </source>
</evidence>
<evidence type="ECO:0000256" key="2">
    <source>
        <dbReference type="ARBA" id="ARBA00022670"/>
    </source>
</evidence>
<name>A0A3B1A3A3_9ZZZZ</name>
<keyword evidence="5" id="KW-0788">Thiol protease</keyword>
<protein>
    <submittedName>
        <fullName evidence="7">Probable endopeptidase NlpC</fullName>
    </submittedName>
</protein>
<gene>
    <name evidence="7" type="ORF">MNBD_GAMMA17-1598</name>
</gene>
<dbReference type="AlphaFoldDB" id="A0A3B1A3A3"/>
<dbReference type="EMBL" id="UOFQ01000063">
    <property type="protein sequence ID" value="VAW87376.1"/>
    <property type="molecule type" value="Genomic_DNA"/>
</dbReference>
<dbReference type="PROSITE" id="PS51935">
    <property type="entry name" value="NLPC_P60"/>
    <property type="match status" value="1"/>
</dbReference>
<dbReference type="Pfam" id="PF00877">
    <property type="entry name" value="NLPC_P60"/>
    <property type="match status" value="1"/>
</dbReference>
<dbReference type="SUPFAM" id="SSF54001">
    <property type="entry name" value="Cysteine proteinases"/>
    <property type="match status" value="1"/>
</dbReference>
<sequence>MVVAITMILNGCGTLPNRLDHAPSLQAGKNNHHPDKIKTQLYAQYNAWKGVRYQLGGLSKKGIDCSGFVRITFKEKFAIPLPRTTQQQARQGFEIPRSQLKAGDLVFFKTESNIRHVGIYIENGQFLHASTSKGVMISTINNSYWQKRYWKATRLL</sequence>
<evidence type="ECO:0000259" key="6">
    <source>
        <dbReference type="PROSITE" id="PS51935"/>
    </source>
</evidence>
<keyword evidence="2" id="KW-0645">Protease</keyword>
<organism evidence="7">
    <name type="scientific">hydrothermal vent metagenome</name>
    <dbReference type="NCBI Taxonomy" id="652676"/>
    <lineage>
        <taxon>unclassified sequences</taxon>
        <taxon>metagenomes</taxon>
        <taxon>ecological metagenomes</taxon>
    </lineage>
</organism>
<dbReference type="PANTHER" id="PTHR47360:SF1">
    <property type="entry name" value="ENDOPEPTIDASE NLPC-RELATED"/>
    <property type="match status" value="1"/>
</dbReference>
<dbReference type="GO" id="GO:0006508">
    <property type="term" value="P:proteolysis"/>
    <property type="evidence" value="ECO:0007669"/>
    <property type="project" value="UniProtKB-KW"/>
</dbReference>
<dbReference type="InterPro" id="IPR038765">
    <property type="entry name" value="Papain-like_cys_pep_sf"/>
</dbReference>
<evidence type="ECO:0000256" key="3">
    <source>
        <dbReference type="ARBA" id="ARBA00022729"/>
    </source>
</evidence>
<dbReference type="PANTHER" id="PTHR47360">
    <property type="entry name" value="MUREIN DD-ENDOPEPTIDASE MEPS/MUREIN LD-CARBOXYPEPTIDASE"/>
    <property type="match status" value="1"/>
</dbReference>
<dbReference type="Gene3D" id="3.90.1720.10">
    <property type="entry name" value="endopeptidase domain like (from Nostoc punctiforme)"/>
    <property type="match status" value="1"/>
</dbReference>
<evidence type="ECO:0000256" key="5">
    <source>
        <dbReference type="ARBA" id="ARBA00022807"/>
    </source>
</evidence>
<keyword evidence="3" id="KW-0732">Signal</keyword>
<feature type="domain" description="NlpC/P60" evidence="6">
    <location>
        <begin position="35"/>
        <end position="156"/>
    </location>
</feature>
<accession>A0A3B1A3A3</accession>
<keyword evidence="4" id="KW-0378">Hydrolase</keyword>
<comment type="similarity">
    <text evidence="1">Belongs to the peptidase C40 family.</text>
</comment>
<dbReference type="GO" id="GO:0008234">
    <property type="term" value="F:cysteine-type peptidase activity"/>
    <property type="evidence" value="ECO:0007669"/>
    <property type="project" value="UniProtKB-KW"/>
</dbReference>
<dbReference type="InterPro" id="IPR052062">
    <property type="entry name" value="Murein_DD/LD_carboxypeptidase"/>
</dbReference>
<reference evidence="7" key="1">
    <citation type="submission" date="2018-06" db="EMBL/GenBank/DDBJ databases">
        <authorList>
            <person name="Zhirakovskaya E."/>
        </authorList>
    </citation>
    <scope>NUCLEOTIDE SEQUENCE</scope>
</reference>